<sequence>MANYYQTVPNSQNETPQQNQDDGCSWILNEEDSNDHTQHNMATDDAIAQWNEIEQSLRNNIDDEIRCLRNRIHHLLDEKKMKCDFMLGISGTPTSKDGYIDDESHCSQPQQMVSTQSMLDHENMDTFRQSYGKDLDVLFHFLQIL</sequence>
<dbReference type="Proteomes" id="UP000594262">
    <property type="component" value="Unplaced"/>
</dbReference>
<dbReference type="AlphaFoldDB" id="A0A7M5VAF5"/>
<organism evidence="2 3">
    <name type="scientific">Clytia hemisphaerica</name>
    <dbReference type="NCBI Taxonomy" id="252671"/>
    <lineage>
        <taxon>Eukaryota</taxon>
        <taxon>Metazoa</taxon>
        <taxon>Cnidaria</taxon>
        <taxon>Hydrozoa</taxon>
        <taxon>Hydroidolina</taxon>
        <taxon>Leptothecata</taxon>
        <taxon>Obeliida</taxon>
        <taxon>Clytiidae</taxon>
        <taxon>Clytia</taxon>
    </lineage>
</organism>
<accession>A0A7M5VAF5</accession>
<name>A0A7M5VAF5_9CNID</name>
<keyword evidence="3" id="KW-1185">Reference proteome</keyword>
<protein>
    <submittedName>
        <fullName evidence="2">Uncharacterized protein</fullName>
    </submittedName>
</protein>
<reference evidence="2" key="1">
    <citation type="submission" date="2021-01" db="UniProtKB">
        <authorList>
            <consortium name="EnsemblMetazoa"/>
        </authorList>
    </citation>
    <scope>IDENTIFICATION</scope>
</reference>
<evidence type="ECO:0000313" key="2">
    <source>
        <dbReference type="EnsemblMetazoa" id="CLYHEMP008892.1"/>
    </source>
</evidence>
<evidence type="ECO:0000256" key="1">
    <source>
        <dbReference type="SAM" id="MobiDB-lite"/>
    </source>
</evidence>
<proteinExistence type="predicted"/>
<dbReference type="EnsemblMetazoa" id="CLYHEMT008892.1">
    <property type="protein sequence ID" value="CLYHEMP008892.1"/>
    <property type="gene ID" value="CLYHEMG008892"/>
</dbReference>
<feature type="compositionally biased region" description="Polar residues" evidence="1">
    <location>
        <begin position="1"/>
        <end position="22"/>
    </location>
</feature>
<evidence type="ECO:0000313" key="3">
    <source>
        <dbReference type="Proteomes" id="UP000594262"/>
    </source>
</evidence>
<feature type="region of interest" description="Disordered" evidence="1">
    <location>
        <begin position="1"/>
        <end position="23"/>
    </location>
</feature>